<sequence>MKKDMQVLCQKYFRYCWAFLIVGALLFTSDVLMDRTRFVQTCIERMLGISRNTDLISIAMSLLNFTLISLISVGIFLDDFSFGFENIFLRIKKKDWLLYRWILNAIFILIMKAVLYLFALLIYYVATRQNVFQMITPSIFFLDYLRTMTLSFLLIGIKISSQNRWWCLVSIIAFAIVLCYTVFYLYTKYFIGIILGCLVVTLVINIVSFHKNGNYLFEKGNLL</sequence>
<organism evidence="2 3">
    <name type="scientific">Candidatus Faecenecus gallistercoris</name>
    <dbReference type="NCBI Taxonomy" id="2840793"/>
    <lineage>
        <taxon>Bacteria</taxon>
        <taxon>Bacillati</taxon>
        <taxon>Bacillota</taxon>
        <taxon>Bacillota incertae sedis</taxon>
        <taxon>Candidatus Faecenecus</taxon>
    </lineage>
</organism>
<evidence type="ECO:0000313" key="2">
    <source>
        <dbReference type="EMBL" id="HIQ64219.1"/>
    </source>
</evidence>
<dbReference type="AlphaFoldDB" id="A0A9D1CKY1"/>
<proteinExistence type="predicted"/>
<gene>
    <name evidence="2" type="ORF">IAC85_00610</name>
</gene>
<dbReference type="EMBL" id="DVFU01000016">
    <property type="protein sequence ID" value="HIQ64219.1"/>
    <property type="molecule type" value="Genomic_DNA"/>
</dbReference>
<accession>A0A9D1CKY1</accession>
<reference evidence="2" key="2">
    <citation type="journal article" date="2021" name="PeerJ">
        <title>Extensive microbial diversity within the chicken gut microbiome revealed by metagenomics and culture.</title>
        <authorList>
            <person name="Gilroy R."/>
            <person name="Ravi A."/>
            <person name="Getino M."/>
            <person name="Pursley I."/>
            <person name="Horton D.L."/>
            <person name="Alikhan N.F."/>
            <person name="Baker D."/>
            <person name="Gharbi K."/>
            <person name="Hall N."/>
            <person name="Watson M."/>
            <person name="Adriaenssens E.M."/>
            <person name="Foster-Nyarko E."/>
            <person name="Jarju S."/>
            <person name="Secka A."/>
            <person name="Antonio M."/>
            <person name="Oren A."/>
            <person name="Chaudhuri R.R."/>
            <person name="La Ragione R."/>
            <person name="Hildebrand F."/>
            <person name="Pallen M.J."/>
        </authorList>
    </citation>
    <scope>NUCLEOTIDE SEQUENCE</scope>
    <source>
        <strain evidence="2">CHK165-10780</strain>
    </source>
</reference>
<feature type="transmembrane region" description="Helical" evidence="1">
    <location>
        <begin position="98"/>
        <end position="125"/>
    </location>
</feature>
<feature type="transmembrane region" description="Helical" evidence="1">
    <location>
        <begin position="12"/>
        <end position="29"/>
    </location>
</feature>
<feature type="transmembrane region" description="Helical" evidence="1">
    <location>
        <begin position="131"/>
        <end position="153"/>
    </location>
</feature>
<comment type="caution">
    <text evidence="2">The sequence shown here is derived from an EMBL/GenBank/DDBJ whole genome shotgun (WGS) entry which is preliminary data.</text>
</comment>
<protein>
    <submittedName>
        <fullName evidence="2">Uncharacterized protein</fullName>
    </submittedName>
</protein>
<evidence type="ECO:0000256" key="1">
    <source>
        <dbReference type="SAM" id="Phobius"/>
    </source>
</evidence>
<reference evidence="2" key="1">
    <citation type="submission" date="2020-10" db="EMBL/GenBank/DDBJ databases">
        <authorList>
            <person name="Gilroy R."/>
        </authorList>
    </citation>
    <scope>NUCLEOTIDE SEQUENCE</scope>
    <source>
        <strain evidence="2">CHK165-10780</strain>
    </source>
</reference>
<feature type="transmembrane region" description="Helical" evidence="1">
    <location>
        <begin position="165"/>
        <end position="183"/>
    </location>
</feature>
<keyword evidence="1" id="KW-0472">Membrane</keyword>
<feature type="transmembrane region" description="Helical" evidence="1">
    <location>
        <begin position="189"/>
        <end position="209"/>
    </location>
</feature>
<evidence type="ECO:0000313" key="3">
    <source>
        <dbReference type="Proteomes" id="UP000886725"/>
    </source>
</evidence>
<name>A0A9D1CKY1_9FIRM</name>
<feature type="transmembrane region" description="Helical" evidence="1">
    <location>
        <begin position="55"/>
        <end position="77"/>
    </location>
</feature>
<keyword evidence="1" id="KW-1133">Transmembrane helix</keyword>
<dbReference type="Proteomes" id="UP000886725">
    <property type="component" value="Unassembled WGS sequence"/>
</dbReference>
<keyword evidence="1" id="KW-0812">Transmembrane</keyword>